<feature type="transmembrane region" description="Helical" evidence="1">
    <location>
        <begin position="68"/>
        <end position="86"/>
    </location>
</feature>
<comment type="caution">
    <text evidence="2">The sequence shown here is derived from an EMBL/GenBank/DDBJ whole genome shotgun (WGS) entry which is preliminary data.</text>
</comment>
<evidence type="ECO:0000313" key="3">
    <source>
        <dbReference type="Proteomes" id="UP000571183"/>
    </source>
</evidence>
<keyword evidence="1" id="KW-1133">Transmembrane helix</keyword>
<feature type="transmembrane region" description="Helical" evidence="1">
    <location>
        <begin position="208"/>
        <end position="226"/>
    </location>
</feature>
<reference evidence="2" key="1">
    <citation type="submission" date="2020-08" db="EMBL/GenBank/DDBJ databases">
        <title>Sequencing the genomes of 1000 actinobacteria strains.</title>
        <authorList>
            <person name="Klenk H.-P."/>
        </authorList>
    </citation>
    <scope>NUCLEOTIDE SEQUENCE [LARGE SCALE GENOMIC DNA]</scope>
    <source>
        <strain evidence="2">DSM 27064</strain>
    </source>
</reference>
<feature type="transmembrane region" description="Helical" evidence="1">
    <location>
        <begin position="139"/>
        <end position="159"/>
    </location>
</feature>
<feature type="transmembrane region" description="Helical" evidence="1">
    <location>
        <begin position="26"/>
        <end position="48"/>
    </location>
</feature>
<dbReference type="AlphaFoldDB" id="A0A840DEY5"/>
<accession>A0A840DEY5</accession>
<feature type="transmembrane region" description="Helical" evidence="1">
    <location>
        <begin position="171"/>
        <end position="196"/>
    </location>
</feature>
<keyword evidence="1" id="KW-0812">Transmembrane</keyword>
<keyword evidence="1" id="KW-0472">Membrane</keyword>
<protein>
    <submittedName>
        <fullName evidence="2">Uncharacterized protein</fullName>
    </submittedName>
</protein>
<organism evidence="2 3">
    <name type="scientific">Canibacter oris</name>
    <dbReference type="NCBI Taxonomy" id="1365628"/>
    <lineage>
        <taxon>Bacteria</taxon>
        <taxon>Bacillati</taxon>
        <taxon>Actinomycetota</taxon>
        <taxon>Actinomycetes</taxon>
        <taxon>Micrococcales</taxon>
        <taxon>Microbacteriaceae</taxon>
        <taxon>Canibacter</taxon>
    </lineage>
</organism>
<proteinExistence type="predicted"/>
<name>A0A840DEY5_9MICO</name>
<evidence type="ECO:0000256" key="1">
    <source>
        <dbReference type="SAM" id="Phobius"/>
    </source>
</evidence>
<dbReference type="EMBL" id="JACIFD010000004">
    <property type="protein sequence ID" value="MBB4071240.1"/>
    <property type="molecule type" value="Genomic_DNA"/>
</dbReference>
<dbReference type="Proteomes" id="UP000571183">
    <property type="component" value="Unassembled WGS sequence"/>
</dbReference>
<gene>
    <name evidence="2" type="ORF">F5897_000532</name>
</gene>
<evidence type="ECO:0000313" key="2">
    <source>
        <dbReference type="EMBL" id="MBB4071240.1"/>
    </source>
</evidence>
<keyword evidence="3" id="KW-1185">Reference proteome</keyword>
<dbReference type="RefSeq" id="WP_183304367.1">
    <property type="nucleotide sequence ID" value="NZ_JACIFD010000004.1"/>
</dbReference>
<sequence>MYVADPGVLPSLKETSSWIFRGQRSVGVLIGFIVLSDLMFIALHIWSWARGSENSLLYIDVDRGYAEFFQYLKILYIVFLILVLAVETRSWKLAAWILPFTYLLGDDSYQIHEKGGAYIAEALKLQSMWGLRPADFGEATVSLLVALVSLMILIPAYLRADSTERWVFQRLLLLIMVLAFFGVFIDLVHVAAMSVLQGFDWIAVLEDGGEMLTITFIIAFLIRLTVGNGKPVLRSGSKQFEN</sequence>